<reference evidence="3" key="1">
    <citation type="journal article" date="2018" name="DNA Res.">
        <title>Multiple hybrid de novo genome assembly of finger millet, an orphan allotetraploid crop.</title>
        <authorList>
            <person name="Hatakeyama M."/>
            <person name="Aluri S."/>
            <person name="Balachadran M.T."/>
            <person name="Sivarajan S.R."/>
            <person name="Patrignani A."/>
            <person name="Gruter S."/>
            <person name="Poveda L."/>
            <person name="Shimizu-Inatsugi R."/>
            <person name="Baeten J."/>
            <person name="Francoijs K.J."/>
            <person name="Nataraja K.N."/>
            <person name="Reddy Y.A.N."/>
            <person name="Phadnis S."/>
            <person name="Ravikumar R.L."/>
            <person name="Schlapbach R."/>
            <person name="Sreeman S.M."/>
            <person name="Shimizu K.K."/>
        </authorList>
    </citation>
    <scope>NUCLEOTIDE SEQUENCE</scope>
</reference>
<dbReference type="AlphaFoldDB" id="A0AAV5EMG5"/>
<accession>A0AAV5EMG5</accession>
<evidence type="ECO:0000259" key="2">
    <source>
        <dbReference type="Pfam" id="PF03893"/>
    </source>
</evidence>
<evidence type="ECO:0000313" key="4">
    <source>
        <dbReference type="Proteomes" id="UP001054889"/>
    </source>
</evidence>
<feature type="compositionally biased region" description="Low complexity" evidence="1">
    <location>
        <begin position="146"/>
        <end position="165"/>
    </location>
</feature>
<dbReference type="PANTHER" id="PTHR46398:SF8">
    <property type="entry name" value="FUNGAL LIPASE-LIKE DOMAIN-CONTAINING PROTEIN"/>
    <property type="match status" value="1"/>
</dbReference>
<evidence type="ECO:0000313" key="3">
    <source>
        <dbReference type="EMBL" id="GJN23542.1"/>
    </source>
</evidence>
<proteinExistence type="predicted"/>
<name>A0AAV5EMG5_ELECO</name>
<dbReference type="EMBL" id="BQKI01000076">
    <property type="protein sequence ID" value="GJN23542.1"/>
    <property type="molecule type" value="Genomic_DNA"/>
</dbReference>
<dbReference type="InterPro" id="IPR005592">
    <property type="entry name" value="Mono/diacylglycerol_lipase_N"/>
</dbReference>
<feature type="domain" description="Mono-/di-acylglycerol lipase N-terminal" evidence="2">
    <location>
        <begin position="7"/>
        <end position="45"/>
    </location>
</feature>
<dbReference type="Proteomes" id="UP001054889">
    <property type="component" value="Unassembled WGS sequence"/>
</dbReference>
<reference evidence="3" key="2">
    <citation type="submission" date="2021-12" db="EMBL/GenBank/DDBJ databases">
        <title>Resequencing data analysis of finger millet.</title>
        <authorList>
            <person name="Hatakeyama M."/>
            <person name="Aluri S."/>
            <person name="Balachadran M.T."/>
            <person name="Sivarajan S.R."/>
            <person name="Poveda L."/>
            <person name="Shimizu-Inatsugi R."/>
            <person name="Schlapbach R."/>
            <person name="Sreeman S.M."/>
            <person name="Shimizu K.K."/>
        </authorList>
    </citation>
    <scope>NUCLEOTIDE SEQUENCE</scope>
</reference>
<dbReference type="PANTHER" id="PTHR46398">
    <property type="entry name" value="ALPHA/BETA-HYDROLASES SUPERFAMILY PROTEIN"/>
    <property type="match status" value="1"/>
</dbReference>
<feature type="region of interest" description="Disordered" evidence="1">
    <location>
        <begin position="132"/>
        <end position="168"/>
    </location>
</feature>
<keyword evidence="4" id="KW-1185">Reference proteome</keyword>
<evidence type="ECO:0000256" key="1">
    <source>
        <dbReference type="SAM" id="MobiDB-lite"/>
    </source>
</evidence>
<gene>
    <name evidence="3" type="primary">gb11201</name>
    <name evidence="3" type="ORF">PR202_gb11201</name>
</gene>
<dbReference type="Pfam" id="PF03893">
    <property type="entry name" value="Lipase3_N"/>
    <property type="match status" value="1"/>
</dbReference>
<feature type="compositionally biased region" description="Basic and acidic residues" evidence="1">
    <location>
        <begin position="136"/>
        <end position="145"/>
    </location>
</feature>
<comment type="caution">
    <text evidence="3">The sequence shown here is derived from an EMBL/GenBank/DDBJ whole genome shotgun (WGS) entry which is preliminary data.</text>
</comment>
<dbReference type="GO" id="GO:0016042">
    <property type="term" value="P:lipid catabolic process"/>
    <property type="evidence" value="ECO:0007669"/>
    <property type="project" value="InterPro"/>
</dbReference>
<protein>
    <recommendedName>
        <fullName evidence="2">Mono-/di-acylglycerol lipase N-terminal domain-containing protein</fullName>
    </recommendedName>
</protein>
<sequence>MALSGAAECALSLACARWAARRLSISGSDESASWPAATPASFKPTCLLCRCGRFPPQVRTAVPTEGRFEHVVLSCNAPADHGIIWIEREAQKALDLMEKEDRSTSPPAQQKMLRAQSLNTKRDAIEIRITENQVFPKEETSHDDAPSSPLDSPSTSTVSRSTSSSMGEQCEWDELVETFLSDLVQGDDLRHGGNGFVQCCDGLPAFSLYK</sequence>
<organism evidence="3 4">
    <name type="scientific">Eleusine coracana subsp. coracana</name>
    <dbReference type="NCBI Taxonomy" id="191504"/>
    <lineage>
        <taxon>Eukaryota</taxon>
        <taxon>Viridiplantae</taxon>
        <taxon>Streptophyta</taxon>
        <taxon>Embryophyta</taxon>
        <taxon>Tracheophyta</taxon>
        <taxon>Spermatophyta</taxon>
        <taxon>Magnoliopsida</taxon>
        <taxon>Liliopsida</taxon>
        <taxon>Poales</taxon>
        <taxon>Poaceae</taxon>
        <taxon>PACMAD clade</taxon>
        <taxon>Chloridoideae</taxon>
        <taxon>Cynodonteae</taxon>
        <taxon>Eleusininae</taxon>
        <taxon>Eleusine</taxon>
    </lineage>
</organism>
<feature type="region of interest" description="Disordered" evidence="1">
    <location>
        <begin position="97"/>
        <end position="117"/>
    </location>
</feature>